<organism evidence="3 4">
    <name type="scientific">Chryseobacterium populi</name>
    <dbReference type="NCBI Taxonomy" id="1144316"/>
    <lineage>
        <taxon>Bacteria</taxon>
        <taxon>Pseudomonadati</taxon>
        <taxon>Bacteroidota</taxon>
        <taxon>Flavobacteriia</taxon>
        <taxon>Flavobacteriales</taxon>
        <taxon>Weeksellaceae</taxon>
        <taxon>Chryseobacterium group</taxon>
        <taxon>Chryseobacterium</taxon>
    </lineage>
</organism>
<evidence type="ECO:0000313" key="4">
    <source>
        <dbReference type="Proteomes" id="UP000007509"/>
    </source>
</evidence>
<evidence type="ECO:0000259" key="2">
    <source>
        <dbReference type="Pfam" id="PF18962"/>
    </source>
</evidence>
<proteinExistence type="predicted"/>
<dbReference type="PATRIC" id="fig|1144316.3.peg.2933"/>
<dbReference type="InterPro" id="IPR026444">
    <property type="entry name" value="Secre_tail"/>
</dbReference>
<dbReference type="EMBL" id="AKJY01000062">
    <property type="protein sequence ID" value="EJL70059.1"/>
    <property type="molecule type" value="Genomic_DNA"/>
</dbReference>
<dbReference type="NCBIfam" id="TIGR04183">
    <property type="entry name" value="Por_Secre_tail"/>
    <property type="match status" value="1"/>
</dbReference>
<dbReference type="Pfam" id="PF03382">
    <property type="entry name" value="DUF285"/>
    <property type="match status" value="1"/>
</dbReference>
<gene>
    <name evidence="3" type="ORF">PMI13_02914</name>
</gene>
<dbReference type="Proteomes" id="UP000007509">
    <property type="component" value="Unassembled WGS sequence"/>
</dbReference>
<accession>J3CEK9</accession>
<evidence type="ECO:0000313" key="3">
    <source>
        <dbReference type="EMBL" id="EJL70059.1"/>
    </source>
</evidence>
<reference evidence="3 4" key="1">
    <citation type="journal article" date="2012" name="J. Bacteriol.">
        <title>Twenty-one genome sequences from Pseudomonas species and 19 genome sequences from diverse bacteria isolated from the rhizosphere and endosphere of Populus deltoides.</title>
        <authorList>
            <person name="Brown S.D."/>
            <person name="Utturkar S.M."/>
            <person name="Klingeman D.M."/>
            <person name="Johnson C.M."/>
            <person name="Martin S.L."/>
            <person name="Land M.L."/>
            <person name="Lu T.Y."/>
            <person name="Schadt C.W."/>
            <person name="Doktycz M.J."/>
            <person name="Pelletier D.A."/>
        </authorList>
    </citation>
    <scope>NUCLEOTIDE SEQUENCE [LARGE SCALE GENOMIC DNA]</scope>
    <source>
        <strain evidence="3 4">CF314</strain>
    </source>
</reference>
<dbReference type="NCBIfam" id="TIGR02167">
    <property type="entry name" value="Liste_lipo_26"/>
    <property type="match status" value="3"/>
</dbReference>
<evidence type="ECO:0000256" key="1">
    <source>
        <dbReference type="ARBA" id="ARBA00022729"/>
    </source>
</evidence>
<keyword evidence="4" id="KW-1185">Reference proteome</keyword>
<dbReference type="AlphaFoldDB" id="J3CEK9"/>
<name>J3CEK9_9FLAO</name>
<comment type="caution">
    <text evidence="3">The sequence shown here is derived from an EMBL/GenBank/DDBJ whole genome shotgun (WGS) entry which is preliminary data.</text>
</comment>
<keyword evidence="1" id="KW-0732">Signal</keyword>
<sequence length="442" mass="49623">MLKKLLALILFVILFQIISAQDEFITVWKPGSSQQINFPGRGTNFTVYWEEVGYPQHNGSLTHVTSTLEFPVNFGVPLNPAPANATYRIKISNGNGNFDRVRFFDGTLTPGYTNADHTKIIDIAQWGNIQWKSFEDAFVFCTNLDVSAPDAPDLSLVTSMKQMFYLCFSLVGNPSFNTWDTSTVTTMFYMFGDNTLFNQPIGNWNVSNVTDISYMFDYAMNFNYPLESWNTSNVTSMIHMFHGASSFNQNLKSWDTSKVTTMEEMFHEASSFNQNLGQWNLTALAQAQNMFLNSGLNCQNYDNTLYGWSMNPATPNNINLASASPLVYAAPFAVNARNNLTSIKGWIILADTYNNQCSSQLSTIEVSAGNGIVVYPNPAKDVIYVKNAAQAEKYRILDASGRILAGKTLTANSIDIRFLNPGNYMLQIITKERIQNFKFIKK</sequence>
<dbReference type="InterPro" id="IPR005046">
    <property type="entry name" value="DUF285"/>
</dbReference>
<dbReference type="OrthoDB" id="9813840at2"/>
<dbReference type="RefSeq" id="WP_007844865.1">
    <property type="nucleotide sequence ID" value="NZ_AKJY01000062.1"/>
</dbReference>
<dbReference type="Pfam" id="PF18962">
    <property type="entry name" value="Por_Secre_tail"/>
    <property type="match status" value="1"/>
</dbReference>
<protein>
    <submittedName>
        <fullName evidence="3">Surface protein 26-residue repeat-containing protein</fullName>
    </submittedName>
</protein>
<dbReference type="InterPro" id="IPR011889">
    <property type="entry name" value="Liste_lipo_26"/>
</dbReference>
<feature type="domain" description="Secretion system C-terminal sorting" evidence="2">
    <location>
        <begin position="374"/>
        <end position="433"/>
    </location>
</feature>